<dbReference type="EMBL" id="CAJNOM010000063">
    <property type="protein sequence ID" value="CAF0957737.1"/>
    <property type="molecule type" value="Genomic_DNA"/>
</dbReference>
<dbReference type="GO" id="GO:0016192">
    <property type="term" value="P:vesicle-mediated transport"/>
    <property type="evidence" value="ECO:0007669"/>
    <property type="project" value="InterPro"/>
</dbReference>
<evidence type="ECO:0000313" key="13">
    <source>
        <dbReference type="Proteomes" id="UP000663832"/>
    </source>
</evidence>
<dbReference type="OrthoDB" id="73614at2759"/>
<evidence type="ECO:0000256" key="8">
    <source>
        <dbReference type="ARBA" id="ARBA00025800"/>
    </source>
</evidence>
<dbReference type="GO" id="GO:0012505">
    <property type="term" value="C:endomembrane system"/>
    <property type="evidence" value="ECO:0007669"/>
    <property type="project" value="UniProtKB-ARBA"/>
</dbReference>
<evidence type="ECO:0000256" key="5">
    <source>
        <dbReference type="ARBA" id="ARBA00022927"/>
    </source>
</evidence>
<dbReference type="InterPro" id="IPR011691">
    <property type="entry name" value="Vesicle_transpt_SFT2"/>
</dbReference>
<evidence type="ECO:0000256" key="4">
    <source>
        <dbReference type="ARBA" id="ARBA00022692"/>
    </source>
</evidence>
<sequence length="671" mass="78142">MDKVQRFFNPGEEQTEEQSGMMSEISGLSWDTRLKGFGLCLLVAVLLGIGSVIVYFLGNNLSGFAILYSVAVIFGLGSTIFLMGPMKQLKKMFDSSRLIATIVFLASIVMTLISALVIKSGVLVLIFVIVQFLALGWYTISYIPFAREAIKTCCRGVIDKRLRRITALGFRNLTVNEFNFTIYFTLHRNDKTVAFYTSESVENQRSPEWSYLEFPINVQCLQDFVIRVWIKTLNNCRLFLEYDVYLDDSLMPDEQKDESYINNNSLWLEIFGYRFTDNPSKLKHQKSIQQMTISEKKSKRNLLVKSYNKSSILRMMNVIDAIRAQSRLSIQCLENLQQSVNENEDYFSKIKERETRQLHIENLREYLQCQITIYERQLNINQRRQKLINEKKNRLNQNLLQLVVQQKELNLRINNLNQSKYLLHDLIQLIIFRQKNLITNIYHHIYPITSDNNNEYSIGNIKLPPAEDKSYQPLTREREYEIGAGVGYCAHIVLIISHIIQLPLRFPIEYYGTSLIKIYDNNLQSSDFPLYPSYDINSFQYGLFLLNRNIGQIMHHCRVGGRHTDYRKTLENLKELMEQYFINSNNNPIQLYTLNQQSIETTTSNNNSNERISLSNRRTITVNSVTSSFTENNDLNSTEDDNHHNGLDLFPTSSTISPRLTMQYSYQPQQQ</sequence>
<comment type="subcellular location">
    <subcellularLocation>
        <location evidence="2 9">Membrane</location>
        <topology evidence="2 9">Multi-pass membrane protein</topology>
    </subcellularLocation>
</comment>
<dbReference type="EMBL" id="CAJNOI010000058">
    <property type="protein sequence ID" value="CAF0964440.1"/>
    <property type="molecule type" value="Genomic_DNA"/>
</dbReference>
<dbReference type="InterPro" id="IPR007305">
    <property type="entry name" value="Vesicle_transpt_Got1/SFT2"/>
</dbReference>
<keyword evidence="7 9" id="KW-0472">Membrane</keyword>
<dbReference type="Proteomes" id="UP000663877">
    <property type="component" value="Unassembled WGS sequence"/>
</dbReference>
<comment type="caution">
    <text evidence="11">The sequence shown here is derived from an EMBL/GenBank/DDBJ whole genome shotgun (WGS) entry which is preliminary data.</text>
</comment>
<protein>
    <recommendedName>
        <fullName evidence="9">Vesicle transport protein</fullName>
    </recommendedName>
</protein>
<feature type="transmembrane region" description="Helical" evidence="9">
    <location>
        <begin position="64"/>
        <end position="86"/>
    </location>
</feature>
<gene>
    <name evidence="12" type="ORF">BJG266_LOCUS13991</name>
    <name evidence="11" type="ORF">QVE165_LOCUS12579</name>
</gene>
<dbReference type="GO" id="GO:0016020">
    <property type="term" value="C:membrane"/>
    <property type="evidence" value="ECO:0007669"/>
    <property type="project" value="UniProtKB-SubCell"/>
</dbReference>
<feature type="transmembrane region" description="Helical" evidence="9">
    <location>
        <begin position="36"/>
        <end position="58"/>
    </location>
</feature>
<evidence type="ECO:0000313" key="12">
    <source>
        <dbReference type="EMBL" id="CAF0964440.1"/>
    </source>
</evidence>
<dbReference type="Proteomes" id="UP000663832">
    <property type="component" value="Unassembled WGS sequence"/>
</dbReference>
<dbReference type="GO" id="GO:0005737">
    <property type="term" value="C:cytoplasm"/>
    <property type="evidence" value="ECO:0007669"/>
    <property type="project" value="UniProtKB-ARBA"/>
</dbReference>
<feature type="transmembrane region" description="Helical" evidence="9">
    <location>
        <begin position="98"/>
        <end position="118"/>
    </location>
</feature>
<dbReference type="PANTHER" id="PTHR23137:SF6">
    <property type="entry name" value="VESICLE TRANSPORT PROTEIN"/>
    <property type="match status" value="1"/>
</dbReference>
<dbReference type="AlphaFoldDB" id="A0A814DFR5"/>
<evidence type="ECO:0000256" key="7">
    <source>
        <dbReference type="ARBA" id="ARBA00023136"/>
    </source>
</evidence>
<reference evidence="11" key="1">
    <citation type="submission" date="2021-02" db="EMBL/GenBank/DDBJ databases">
        <authorList>
            <person name="Nowell W R."/>
        </authorList>
    </citation>
    <scope>NUCLEOTIDE SEQUENCE</scope>
</reference>
<evidence type="ECO:0000313" key="11">
    <source>
        <dbReference type="EMBL" id="CAF0957737.1"/>
    </source>
</evidence>
<keyword evidence="4 9" id="KW-0812">Transmembrane</keyword>
<dbReference type="Pfam" id="PF04178">
    <property type="entry name" value="Got1"/>
    <property type="match status" value="1"/>
</dbReference>
<comment type="function">
    <text evidence="1 9">May be involved in fusion of retrograde transport vesicles derived from an endocytic compartment with the Golgi complex.</text>
</comment>
<evidence type="ECO:0000256" key="9">
    <source>
        <dbReference type="RuleBase" id="RU363111"/>
    </source>
</evidence>
<keyword evidence="6 9" id="KW-1133">Transmembrane helix</keyword>
<evidence type="ECO:0000256" key="3">
    <source>
        <dbReference type="ARBA" id="ARBA00022448"/>
    </source>
</evidence>
<accession>A0A814DFR5</accession>
<proteinExistence type="inferred from homology"/>
<feature type="transmembrane region" description="Helical" evidence="9">
    <location>
        <begin position="124"/>
        <end position="145"/>
    </location>
</feature>
<name>A0A814DFR5_9BILA</name>
<keyword evidence="13" id="KW-1185">Reference proteome</keyword>
<evidence type="ECO:0000256" key="10">
    <source>
        <dbReference type="SAM" id="MobiDB-lite"/>
    </source>
</evidence>
<dbReference type="GO" id="GO:0015031">
    <property type="term" value="P:protein transport"/>
    <property type="evidence" value="ECO:0007669"/>
    <property type="project" value="UniProtKB-KW"/>
</dbReference>
<dbReference type="PANTHER" id="PTHR23137">
    <property type="entry name" value="VESICLE TRANSPORT PROTEIN-RELATED"/>
    <property type="match status" value="1"/>
</dbReference>
<keyword evidence="5 9" id="KW-0653">Protein transport</keyword>
<comment type="similarity">
    <text evidence="8 9">Belongs to the SFT2 family.</text>
</comment>
<evidence type="ECO:0000256" key="2">
    <source>
        <dbReference type="ARBA" id="ARBA00004141"/>
    </source>
</evidence>
<feature type="region of interest" description="Disordered" evidence="10">
    <location>
        <begin position="630"/>
        <end position="654"/>
    </location>
</feature>
<evidence type="ECO:0000256" key="6">
    <source>
        <dbReference type="ARBA" id="ARBA00022989"/>
    </source>
</evidence>
<organism evidence="11 13">
    <name type="scientific">Adineta steineri</name>
    <dbReference type="NCBI Taxonomy" id="433720"/>
    <lineage>
        <taxon>Eukaryota</taxon>
        <taxon>Metazoa</taxon>
        <taxon>Spiralia</taxon>
        <taxon>Gnathifera</taxon>
        <taxon>Rotifera</taxon>
        <taxon>Eurotatoria</taxon>
        <taxon>Bdelloidea</taxon>
        <taxon>Adinetida</taxon>
        <taxon>Adinetidae</taxon>
        <taxon>Adineta</taxon>
    </lineage>
</organism>
<keyword evidence="3 9" id="KW-0813">Transport</keyword>
<evidence type="ECO:0000256" key="1">
    <source>
        <dbReference type="ARBA" id="ARBA00003566"/>
    </source>
</evidence>